<organism evidence="1 2">
    <name type="scientific">Achromobacter ruhlandii</name>
    <dbReference type="NCBI Taxonomy" id="72557"/>
    <lineage>
        <taxon>Bacteria</taxon>
        <taxon>Pseudomonadati</taxon>
        <taxon>Pseudomonadota</taxon>
        <taxon>Betaproteobacteria</taxon>
        <taxon>Burkholderiales</taxon>
        <taxon>Alcaligenaceae</taxon>
        <taxon>Achromobacter</taxon>
    </lineage>
</organism>
<name>A0A2M9GS21_9BURK</name>
<accession>A0A2M9GS21</accession>
<evidence type="ECO:0000313" key="1">
    <source>
        <dbReference type="EMBL" id="CAB3917356.1"/>
    </source>
</evidence>
<dbReference type="Proteomes" id="UP000494122">
    <property type="component" value="Unassembled WGS sequence"/>
</dbReference>
<reference evidence="1 2" key="1">
    <citation type="submission" date="2020-04" db="EMBL/GenBank/DDBJ databases">
        <authorList>
            <person name="De Canck E."/>
        </authorList>
    </citation>
    <scope>NUCLEOTIDE SEQUENCE [LARGE SCALE GENOMIC DNA]</scope>
    <source>
        <strain evidence="1 2">LMG 3328</strain>
    </source>
</reference>
<evidence type="ECO:0000313" key="2">
    <source>
        <dbReference type="Proteomes" id="UP000494122"/>
    </source>
</evidence>
<proteinExistence type="predicted"/>
<sequence>MATPSRLSAPEKTILVYGALGALLALALHAALLNRVWPWHNLFATLFAIQWIWLVPLAGAMLAGMPAGRRWLLALVAYGLVLPALHAYGLVALLGSQPLPYTDSGPRSLATLITAASGFMLLPLIQALDPSRPSWDYPAVFRAAWRNTVKLALAGGLALAVWLLFWAASAMFGMIGIAAVGQVVKSTRFVLGVMPLVLAVCLVGVHRRPQLADTLQRSWLTLTAWLLPLVALVGIAFVLALAARLTLDLQAGALSAGALIAFSALWIKLINSAWQDSPQAPPFGPRLRAVLRVAAVGLLPLALVALYGLVVRIEQYGWTVPRVWGLYAAILLTLYALGYAWAALAARRFHTILGGTNIVAAFCALIVLALVSTPLLSPERIEINSQVQRLIDGHVPPEDFSYLSAANDRGEYGRQAMHKLAAGAAQAQSPRIAVAAADALKGKYYDWGPRKSSLAASLIKPDSLQVYPAGSPVPDAWWRYAAEQSPFDLDRCVNAEQAAAASPTDPALQGARCWLIHADITGPGANDLVLYVPPRADAGAGGYQTFLSYQRLDENTWRVLSSKTHRSKEGEPDVDIAGALAQGQVHTEPRQDRDLIVGGQRLPLR</sequence>
<dbReference type="EMBL" id="CADILE010000019">
    <property type="protein sequence ID" value="CAB3917356.1"/>
    <property type="molecule type" value="Genomic_DNA"/>
</dbReference>
<protein>
    <submittedName>
        <fullName evidence="1">Uncharacterized protein</fullName>
    </submittedName>
</protein>
<dbReference type="AlphaFoldDB" id="A0A2M9GS21"/>
<dbReference type="RefSeq" id="WP_100509278.1">
    <property type="nucleotide sequence ID" value="NZ_CADILE010000019.1"/>
</dbReference>
<gene>
    <name evidence="1" type="ORF">LMG3328_05143</name>
</gene>